<dbReference type="Gene3D" id="1.10.530.10">
    <property type="match status" value="1"/>
</dbReference>
<dbReference type="AlphaFoldDB" id="A0A5J5H2V8"/>
<protein>
    <recommendedName>
        <fullName evidence="3">Transglycosylase SLT domain-containing protein</fullName>
    </recommendedName>
</protein>
<reference evidence="1 2" key="1">
    <citation type="submission" date="2019-09" db="EMBL/GenBank/DDBJ databases">
        <title>Whole genome sequences of isolates from the Mars Exploration Rovers.</title>
        <authorList>
            <person name="Seuylemezian A."/>
            <person name="Vaishampayan P."/>
        </authorList>
    </citation>
    <scope>NUCLEOTIDE SEQUENCE [LARGE SCALE GENOMIC DNA]</scope>
    <source>
        <strain evidence="1 2">MER_TA_151</strain>
    </source>
</reference>
<evidence type="ECO:0008006" key="3">
    <source>
        <dbReference type="Google" id="ProtNLM"/>
    </source>
</evidence>
<gene>
    <name evidence="1" type="ORF">F4V44_23270</name>
</gene>
<dbReference type="Proteomes" id="UP000326671">
    <property type="component" value="Unassembled WGS sequence"/>
</dbReference>
<accession>A0A5J5H2V8</accession>
<sequence>MKKSKWIFILSIPLLAILIFLTILVVSMGTSLLSIFTEDKTEFNGMYLGPIGEQEIPAEFIPIYQRAAEQYGLDQWIILAAIHRVETRFSTLGVMESPVGATGPVQFMPCTWMGWSHPSCGGLGRGGISNGDLINPELITKYGGYGVDANGDGKADPSDIEDAIFSAAKYLTANMSMDGKYSDPLKNAVYAYNHADWVRP</sequence>
<dbReference type="SUPFAM" id="SSF53955">
    <property type="entry name" value="Lysozyme-like"/>
    <property type="match status" value="1"/>
</dbReference>
<dbReference type="RefSeq" id="WP_150442396.1">
    <property type="nucleotide sequence ID" value="NZ_VYKL01000044.1"/>
</dbReference>
<dbReference type="EMBL" id="VYKL01000044">
    <property type="protein sequence ID" value="KAA9014919.1"/>
    <property type="molecule type" value="Genomic_DNA"/>
</dbReference>
<keyword evidence="2" id="KW-1185">Reference proteome</keyword>
<dbReference type="OrthoDB" id="9809488at2"/>
<evidence type="ECO:0000313" key="2">
    <source>
        <dbReference type="Proteomes" id="UP000326671"/>
    </source>
</evidence>
<proteinExistence type="predicted"/>
<dbReference type="InterPro" id="IPR023346">
    <property type="entry name" value="Lysozyme-like_dom_sf"/>
</dbReference>
<organism evidence="1 2">
    <name type="scientific">Niallia endozanthoxylica</name>
    <dbReference type="NCBI Taxonomy" id="2036016"/>
    <lineage>
        <taxon>Bacteria</taxon>
        <taxon>Bacillati</taxon>
        <taxon>Bacillota</taxon>
        <taxon>Bacilli</taxon>
        <taxon>Bacillales</taxon>
        <taxon>Bacillaceae</taxon>
        <taxon>Niallia</taxon>
    </lineage>
</organism>
<comment type="caution">
    <text evidence="1">The sequence shown here is derived from an EMBL/GenBank/DDBJ whole genome shotgun (WGS) entry which is preliminary data.</text>
</comment>
<name>A0A5J5H2V8_9BACI</name>
<evidence type="ECO:0000313" key="1">
    <source>
        <dbReference type="EMBL" id="KAA9014919.1"/>
    </source>
</evidence>
<dbReference type="CDD" id="cd13399">
    <property type="entry name" value="Slt35-like"/>
    <property type="match status" value="1"/>
</dbReference>